<evidence type="ECO:0000313" key="2">
    <source>
        <dbReference type="Proteomes" id="UP000746751"/>
    </source>
</evidence>
<reference evidence="1" key="1">
    <citation type="journal article" date="2021" name="PeerJ">
        <title>Extensive microbial diversity within the chicken gut microbiome revealed by metagenomics and culture.</title>
        <authorList>
            <person name="Gilroy R."/>
            <person name="Ravi A."/>
            <person name="Getino M."/>
            <person name="Pursley I."/>
            <person name="Horton D.L."/>
            <person name="Alikhan N.F."/>
            <person name="Baker D."/>
            <person name="Gharbi K."/>
            <person name="Hall N."/>
            <person name="Watson M."/>
            <person name="Adriaenssens E.M."/>
            <person name="Foster-Nyarko E."/>
            <person name="Jarju S."/>
            <person name="Secka A."/>
            <person name="Antonio M."/>
            <person name="Oren A."/>
            <person name="Chaudhuri R.R."/>
            <person name="La Ragione R."/>
            <person name="Hildebrand F."/>
            <person name="Pallen M.J."/>
        </authorList>
    </citation>
    <scope>NUCLEOTIDE SEQUENCE</scope>
    <source>
        <strain evidence="1">ChiGjej2B2-7701</strain>
    </source>
</reference>
<protein>
    <submittedName>
        <fullName evidence="1">Uncharacterized protein</fullName>
    </submittedName>
</protein>
<dbReference type="AlphaFoldDB" id="A0A921LPT0"/>
<accession>A0A921LPT0</accession>
<sequence>MTIKSAVKALVGARRARDLRAMVQFFSAGQIWRGRDARLQVFDFPKVSINVIQERDSHVFCGYYDIAPDNPFNPDEVLVHLLDRRARKAEGEILLCVANIKDGSIAPLASSKAWCWQMGSRARWGATKEGFYYNDCHPVLGGYCCKWFDRNSKMSDVVAPKALYDISRDEAFGVSTDFSRLDRLRPGYGYCNYPDGTQGDYAPNGVGLERVSLIDGSTSMLISLEELSSMLPESCIGESYINHIAISPNGKRVMFFFIWTTEQSPGWKATLWVYDFALEKARCLENNDQVSHYSWIDDEKMIVTGVTAGERKGFYRVYDSVSGGYETIRSESLARDGHPTISRLWRGFYSDTYPDDEYMQSFFFFDMESGCLPIARFFHDPRMYGERRCDLHPHYFRSSETVALDTTCLGGKRSVALIRMGDVRES</sequence>
<proteinExistence type="predicted"/>
<dbReference type="Proteomes" id="UP000746751">
    <property type="component" value="Unassembled WGS sequence"/>
</dbReference>
<evidence type="ECO:0000313" key="1">
    <source>
        <dbReference type="EMBL" id="HJG30236.1"/>
    </source>
</evidence>
<reference evidence="1" key="2">
    <citation type="submission" date="2021-09" db="EMBL/GenBank/DDBJ databases">
        <authorList>
            <person name="Gilroy R."/>
        </authorList>
    </citation>
    <scope>NUCLEOTIDE SEQUENCE</scope>
    <source>
        <strain evidence="1">ChiGjej2B2-7701</strain>
    </source>
</reference>
<dbReference type="SUPFAM" id="SSF82171">
    <property type="entry name" value="DPP6 N-terminal domain-like"/>
    <property type="match status" value="1"/>
</dbReference>
<organism evidence="1 2">
    <name type="scientific">Collinsella ihumii</name>
    <dbReference type="NCBI Taxonomy" id="1720204"/>
    <lineage>
        <taxon>Bacteria</taxon>
        <taxon>Bacillati</taxon>
        <taxon>Actinomycetota</taxon>
        <taxon>Coriobacteriia</taxon>
        <taxon>Coriobacteriales</taxon>
        <taxon>Coriobacteriaceae</taxon>
        <taxon>Collinsella</taxon>
    </lineage>
</organism>
<name>A0A921LPT0_9ACTN</name>
<dbReference type="EMBL" id="DYVF01000020">
    <property type="protein sequence ID" value="HJG30236.1"/>
    <property type="molecule type" value="Genomic_DNA"/>
</dbReference>
<gene>
    <name evidence="1" type="ORF">K8U80_02440</name>
</gene>
<comment type="caution">
    <text evidence="1">The sequence shown here is derived from an EMBL/GenBank/DDBJ whole genome shotgun (WGS) entry which is preliminary data.</text>
</comment>